<name>A0A1L7XF66_9HELO</name>
<feature type="compositionally biased region" description="Gly residues" evidence="1">
    <location>
        <begin position="239"/>
        <end position="258"/>
    </location>
</feature>
<keyword evidence="2" id="KW-0732">Signal</keyword>
<evidence type="ECO:0000256" key="2">
    <source>
        <dbReference type="SAM" id="SignalP"/>
    </source>
</evidence>
<keyword evidence="4" id="KW-1185">Reference proteome</keyword>
<dbReference type="EMBL" id="FJOG01000024">
    <property type="protein sequence ID" value="CZR63685.1"/>
    <property type="molecule type" value="Genomic_DNA"/>
</dbReference>
<feature type="compositionally biased region" description="Basic and acidic residues" evidence="1">
    <location>
        <begin position="199"/>
        <end position="232"/>
    </location>
</feature>
<proteinExistence type="predicted"/>
<organism evidence="3 4">
    <name type="scientific">Phialocephala subalpina</name>
    <dbReference type="NCBI Taxonomy" id="576137"/>
    <lineage>
        <taxon>Eukaryota</taxon>
        <taxon>Fungi</taxon>
        <taxon>Dikarya</taxon>
        <taxon>Ascomycota</taxon>
        <taxon>Pezizomycotina</taxon>
        <taxon>Leotiomycetes</taxon>
        <taxon>Helotiales</taxon>
        <taxon>Mollisiaceae</taxon>
        <taxon>Phialocephala</taxon>
        <taxon>Phialocephala fortinii species complex</taxon>
    </lineage>
</organism>
<feature type="chain" id="PRO_5012996109" evidence="2">
    <location>
        <begin position="21"/>
        <end position="258"/>
    </location>
</feature>
<dbReference type="Proteomes" id="UP000184330">
    <property type="component" value="Unassembled WGS sequence"/>
</dbReference>
<reference evidence="3 4" key="1">
    <citation type="submission" date="2016-03" db="EMBL/GenBank/DDBJ databases">
        <authorList>
            <person name="Ploux O."/>
        </authorList>
    </citation>
    <scope>NUCLEOTIDE SEQUENCE [LARGE SCALE GENOMIC DNA]</scope>
    <source>
        <strain evidence="3 4">UAMH 11012</strain>
    </source>
</reference>
<gene>
    <name evidence="3" type="ORF">PAC_13582</name>
</gene>
<evidence type="ECO:0000313" key="4">
    <source>
        <dbReference type="Proteomes" id="UP000184330"/>
    </source>
</evidence>
<dbReference type="OrthoDB" id="3638982at2759"/>
<dbReference type="AlphaFoldDB" id="A0A1L7XF66"/>
<evidence type="ECO:0000256" key="1">
    <source>
        <dbReference type="SAM" id="MobiDB-lite"/>
    </source>
</evidence>
<dbReference type="STRING" id="576137.A0A1L7XF66"/>
<accession>A0A1L7XF66</accession>
<feature type="compositionally biased region" description="Acidic residues" evidence="1">
    <location>
        <begin position="188"/>
        <end position="198"/>
    </location>
</feature>
<sequence>MAKSTLAFIVLYLFLTTTSSLPIHTKRATCSSAVQKLVQGINDNITVQKQEQGQTKVIQQELAQATPDLDDFQSSKSKLIDIVNNGISIRTNNQKIAPSGNAAIAGLATVATAQKGELKLVQGLTGKPNTDNPNLSKLQTMFSGGIKQNQQNAKDAASGCTIDSSNDVADDEDEDEEYETRRVKRDDDDYDAAEEKEEAADKAEAAEKAKAAEQKEAAAEKQEVAEKAEAAKKQAAIIGKGGNGGKSGPGSKGNGGHR</sequence>
<feature type="region of interest" description="Disordered" evidence="1">
    <location>
        <begin position="147"/>
        <end position="258"/>
    </location>
</feature>
<protein>
    <submittedName>
        <fullName evidence="3">Uncharacterized protein</fullName>
    </submittedName>
</protein>
<feature type="compositionally biased region" description="Acidic residues" evidence="1">
    <location>
        <begin position="168"/>
        <end position="178"/>
    </location>
</feature>
<feature type="signal peptide" evidence="2">
    <location>
        <begin position="1"/>
        <end position="20"/>
    </location>
</feature>
<evidence type="ECO:0000313" key="3">
    <source>
        <dbReference type="EMBL" id="CZR63685.1"/>
    </source>
</evidence>